<dbReference type="eggNOG" id="ENOG502SJJG">
    <property type="taxonomic scope" value="Eukaryota"/>
</dbReference>
<dbReference type="AlphaFoldDB" id="A8P7T9"/>
<dbReference type="InParanoid" id="A8P7T9"/>
<dbReference type="OrthoDB" id="2742205at2759"/>
<accession>A8P7T9</accession>
<organism evidence="2 3">
    <name type="scientific">Coprinopsis cinerea (strain Okayama-7 / 130 / ATCC MYA-4618 / FGSC 9003)</name>
    <name type="common">Inky cap fungus</name>
    <name type="synonym">Hormographiella aspergillata</name>
    <dbReference type="NCBI Taxonomy" id="240176"/>
    <lineage>
        <taxon>Eukaryota</taxon>
        <taxon>Fungi</taxon>
        <taxon>Dikarya</taxon>
        <taxon>Basidiomycota</taxon>
        <taxon>Agaricomycotina</taxon>
        <taxon>Agaricomycetes</taxon>
        <taxon>Agaricomycetidae</taxon>
        <taxon>Agaricales</taxon>
        <taxon>Agaricineae</taxon>
        <taxon>Psathyrellaceae</taxon>
        <taxon>Coprinopsis</taxon>
    </lineage>
</organism>
<dbReference type="RefSeq" id="XP_001839423.2">
    <property type="nucleotide sequence ID" value="XM_001839371.2"/>
</dbReference>
<dbReference type="OMA" id="FIWRDLF"/>
<dbReference type="STRING" id="240176.A8P7T9"/>
<evidence type="ECO:0000313" key="3">
    <source>
        <dbReference type="Proteomes" id="UP000001861"/>
    </source>
</evidence>
<dbReference type="HOGENOM" id="CLU_017400_0_0_1"/>
<feature type="region of interest" description="Disordered" evidence="1">
    <location>
        <begin position="645"/>
        <end position="686"/>
    </location>
</feature>
<sequence length="807" mass="87050">MASTTLSKEILKIYDGLPPEAQRAFIEKTFAELLQNAPEGRSDEVKTSVLNLKQRYDGAPKLDLFGKHKQMDMLFEVLAKESKLSLFGDRSNREEVLAEIVVTLTSWLGDIWRTVYEYRTNFNLAHRCLLFVSDSLKQLDEGAGSRCRCDFINIPVHIVIKDKTGKTVKVLNARGAQEIERVIFWIWRDMCLCILSEDPEQAKTAIPRMLEDIEHVYGFPSMKKLLFGGKKTEEEEEEEEDLDGYVDDAIYDEDEDGYESDSSYAMCPFHSSHWDGQFGPEAQQLRVMVEEFMFTVFTATPSLPLYNLIIDVSADRKAARTRVSTILEEVAGSTAESLIAALGIAITNDNTNGIVSLLDEYGHLLRPRDATVLQGATATLSNSEHHARALTILESELDDTLQSIYRAVRSSFSHFEEPQHLKTLSEIMKMRSGSSQRQDRIETWTESVLTSPSGSMGSMAFAAMMIGLPVPGMGEEGEDNSDLLNLIDMENPHDPDYDDIREEFRPNLKQRFEGWANLGSIMKGGPTTLAKLYAKAIELMPFLKAADVTQEMAARLGDRPSKVYVSDALMALSSFCKSQRKKINATRKDSERKAQKAAAKALRAAIDAADARAAAEVEAAGASPTPTSNGVFSFAGGRAFEVINPQASGSGSSSAAAGTSSAPGPSSTASTNSAPGPSQNGSDLESMTSRMRMAGQAAASADIASALSFFLNSRTSTSGASTSSTPAPSTSSSTSGAASSTPGPSTSAVPSSSSATPSQSTSVGPSSSSTNTSPPSPAGYGGFFPFAFQGSILGPLNPSYPSIDDVD</sequence>
<proteinExistence type="predicted"/>
<dbReference type="GeneID" id="6016035"/>
<comment type="caution">
    <text evidence="2">The sequence shown here is derived from an EMBL/GenBank/DDBJ whole genome shotgun (WGS) entry which is preliminary data.</text>
</comment>
<protein>
    <submittedName>
        <fullName evidence="2">Uncharacterized protein</fullName>
    </submittedName>
</protein>
<evidence type="ECO:0000256" key="1">
    <source>
        <dbReference type="SAM" id="MobiDB-lite"/>
    </source>
</evidence>
<feature type="compositionally biased region" description="Low complexity" evidence="1">
    <location>
        <begin position="715"/>
        <end position="773"/>
    </location>
</feature>
<keyword evidence="3" id="KW-1185">Reference proteome</keyword>
<feature type="compositionally biased region" description="Low complexity" evidence="1">
    <location>
        <begin position="647"/>
        <end position="678"/>
    </location>
</feature>
<name>A8P7T9_COPC7</name>
<reference evidence="2 3" key="1">
    <citation type="journal article" date="2010" name="Proc. Natl. Acad. Sci. U.S.A.">
        <title>Insights into evolution of multicellular fungi from the assembled chromosomes of the mushroom Coprinopsis cinerea (Coprinus cinereus).</title>
        <authorList>
            <person name="Stajich J.E."/>
            <person name="Wilke S.K."/>
            <person name="Ahren D."/>
            <person name="Au C.H."/>
            <person name="Birren B.W."/>
            <person name="Borodovsky M."/>
            <person name="Burns C."/>
            <person name="Canback B."/>
            <person name="Casselton L.A."/>
            <person name="Cheng C.K."/>
            <person name="Deng J."/>
            <person name="Dietrich F.S."/>
            <person name="Fargo D.C."/>
            <person name="Farman M.L."/>
            <person name="Gathman A.C."/>
            <person name="Goldberg J."/>
            <person name="Guigo R."/>
            <person name="Hoegger P.J."/>
            <person name="Hooker J.B."/>
            <person name="Huggins A."/>
            <person name="James T.Y."/>
            <person name="Kamada T."/>
            <person name="Kilaru S."/>
            <person name="Kodira C."/>
            <person name="Kues U."/>
            <person name="Kupfer D."/>
            <person name="Kwan H.S."/>
            <person name="Lomsadze A."/>
            <person name="Li W."/>
            <person name="Lilly W.W."/>
            <person name="Ma L.J."/>
            <person name="Mackey A.J."/>
            <person name="Manning G."/>
            <person name="Martin F."/>
            <person name="Muraguchi H."/>
            <person name="Natvig D.O."/>
            <person name="Palmerini H."/>
            <person name="Ramesh M.A."/>
            <person name="Rehmeyer C.J."/>
            <person name="Roe B.A."/>
            <person name="Shenoy N."/>
            <person name="Stanke M."/>
            <person name="Ter-Hovhannisyan V."/>
            <person name="Tunlid A."/>
            <person name="Velagapudi R."/>
            <person name="Vision T.J."/>
            <person name="Zeng Q."/>
            <person name="Zolan M.E."/>
            <person name="Pukkila P.J."/>
        </authorList>
    </citation>
    <scope>NUCLEOTIDE SEQUENCE [LARGE SCALE GENOMIC DNA]</scope>
    <source>
        <strain evidence="3">Okayama-7 / 130 / ATCC MYA-4618 / FGSC 9003</strain>
    </source>
</reference>
<dbReference type="KEGG" id="cci:CC1G_06636"/>
<feature type="region of interest" description="Disordered" evidence="1">
    <location>
        <begin position="715"/>
        <end position="780"/>
    </location>
</feature>
<dbReference type="Proteomes" id="UP000001861">
    <property type="component" value="Unassembled WGS sequence"/>
</dbReference>
<evidence type="ECO:0000313" key="2">
    <source>
        <dbReference type="EMBL" id="EAU82326.2"/>
    </source>
</evidence>
<dbReference type="EMBL" id="AACS02000005">
    <property type="protein sequence ID" value="EAU82326.2"/>
    <property type="molecule type" value="Genomic_DNA"/>
</dbReference>
<gene>
    <name evidence="2" type="ORF">CC1G_06636</name>
</gene>
<dbReference type="VEuPathDB" id="FungiDB:CC1G_06636"/>